<dbReference type="EMBL" id="PIUM01000009">
    <property type="protein sequence ID" value="PKU24669.1"/>
    <property type="molecule type" value="Genomic_DNA"/>
</dbReference>
<dbReference type="Gene3D" id="1.10.10.10">
    <property type="entry name" value="Winged helix-like DNA-binding domain superfamily/Winged helix DNA-binding domain"/>
    <property type="match status" value="1"/>
</dbReference>
<keyword evidence="8" id="KW-1185">Reference proteome</keyword>
<dbReference type="PANTHER" id="PTHR30136:SF24">
    <property type="entry name" value="HTH-TYPE TRANSCRIPTIONAL REPRESSOR ALLR"/>
    <property type="match status" value="1"/>
</dbReference>
<dbReference type="InterPro" id="IPR014757">
    <property type="entry name" value="Tscrpt_reg_IclR_C"/>
</dbReference>
<dbReference type="SUPFAM" id="SSF46785">
    <property type="entry name" value="Winged helix' DNA-binding domain"/>
    <property type="match status" value="1"/>
</dbReference>
<dbReference type="GO" id="GO:0045892">
    <property type="term" value="P:negative regulation of DNA-templated transcription"/>
    <property type="evidence" value="ECO:0007669"/>
    <property type="project" value="TreeGrafter"/>
</dbReference>
<dbReference type="Pfam" id="PF01614">
    <property type="entry name" value="IclR_C"/>
    <property type="match status" value="1"/>
</dbReference>
<dbReference type="InterPro" id="IPR029016">
    <property type="entry name" value="GAF-like_dom_sf"/>
</dbReference>
<evidence type="ECO:0000256" key="3">
    <source>
        <dbReference type="ARBA" id="ARBA00023163"/>
    </source>
</evidence>
<dbReference type="Gene3D" id="3.30.450.40">
    <property type="match status" value="1"/>
</dbReference>
<feature type="region of interest" description="Disordered" evidence="4">
    <location>
        <begin position="1"/>
        <end position="23"/>
    </location>
</feature>
<evidence type="ECO:0000256" key="2">
    <source>
        <dbReference type="ARBA" id="ARBA00023125"/>
    </source>
</evidence>
<evidence type="ECO:0000259" key="5">
    <source>
        <dbReference type="PROSITE" id="PS51077"/>
    </source>
</evidence>
<dbReference type="OrthoDB" id="9807558at2"/>
<gene>
    <name evidence="7" type="ORF">CWS72_10010</name>
</gene>
<dbReference type="InterPro" id="IPR005471">
    <property type="entry name" value="Tscrpt_reg_IclR_N"/>
</dbReference>
<keyword evidence="3" id="KW-0804">Transcription</keyword>
<evidence type="ECO:0000313" key="7">
    <source>
        <dbReference type="EMBL" id="PKU24669.1"/>
    </source>
</evidence>
<feature type="domain" description="IclR-ED" evidence="6">
    <location>
        <begin position="87"/>
        <end position="269"/>
    </location>
</feature>
<organism evidence="7 8">
    <name type="scientific">Telmatospirillum siberiense</name>
    <dbReference type="NCBI Taxonomy" id="382514"/>
    <lineage>
        <taxon>Bacteria</taxon>
        <taxon>Pseudomonadati</taxon>
        <taxon>Pseudomonadota</taxon>
        <taxon>Alphaproteobacteria</taxon>
        <taxon>Rhodospirillales</taxon>
        <taxon>Rhodospirillaceae</taxon>
        <taxon>Telmatospirillum</taxon>
    </lineage>
</organism>
<dbReference type="InterPro" id="IPR036388">
    <property type="entry name" value="WH-like_DNA-bd_sf"/>
</dbReference>
<evidence type="ECO:0000313" key="8">
    <source>
        <dbReference type="Proteomes" id="UP000233293"/>
    </source>
</evidence>
<dbReference type="SMART" id="SM00346">
    <property type="entry name" value="HTH_ICLR"/>
    <property type="match status" value="1"/>
</dbReference>
<dbReference type="Pfam" id="PF09339">
    <property type="entry name" value="HTH_IclR"/>
    <property type="match status" value="1"/>
</dbReference>
<dbReference type="InterPro" id="IPR050707">
    <property type="entry name" value="HTH_MetabolicPath_Reg"/>
</dbReference>
<dbReference type="SUPFAM" id="SSF55781">
    <property type="entry name" value="GAF domain-like"/>
    <property type="match status" value="1"/>
</dbReference>
<proteinExistence type="predicted"/>
<evidence type="ECO:0000259" key="6">
    <source>
        <dbReference type="PROSITE" id="PS51078"/>
    </source>
</evidence>
<sequence>MHPPVSPADNAQPEDEGRRQSSADKTLEILVALGELGLKSDDGVRLTDLVEHTGHPRPTVHRLLGELRRFGFATQDEASGRYRLGPKLLVLSAQCLGGLDLRRIAQPFMRELVDDIGFMAHLGIMDKHWIVYIDKVESTQVVRIVSSIGQRREASTTAIGKAILAYSPRQVVDDLIGEGLPLRTPRSIGTAEALFDELKRTRVRGFALDNEECDLGICCVAAPIFDHSGTVIAAISVTMMVSQVAGGDIERIGNTVAATALKISEGLGRMEWTPWAGQG</sequence>
<reference evidence="8" key="1">
    <citation type="submission" date="2017-12" db="EMBL/GenBank/DDBJ databases">
        <title>Draft genome sequence of Telmatospirillum siberiense 26-4b1T, an acidotolerant peatland alphaproteobacterium potentially involved in sulfur cycling.</title>
        <authorList>
            <person name="Hausmann B."/>
            <person name="Pjevac P."/>
            <person name="Schreck K."/>
            <person name="Herbold C.W."/>
            <person name="Daims H."/>
            <person name="Wagner M."/>
            <person name="Pester M."/>
            <person name="Loy A."/>
        </authorList>
    </citation>
    <scope>NUCLEOTIDE SEQUENCE [LARGE SCALE GENOMIC DNA]</scope>
    <source>
        <strain evidence="8">26-4b1</strain>
    </source>
</reference>
<dbReference type="GO" id="GO:0003677">
    <property type="term" value="F:DNA binding"/>
    <property type="evidence" value="ECO:0007669"/>
    <property type="project" value="UniProtKB-KW"/>
</dbReference>
<keyword evidence="1" id="KW-0805">Transcription regulation</keyword>
<comment type="caution">
    <text evidence="7">The sequence shown here is derived from an EMBL/GenBank/DDBJ whole genome shotgun (WGS) entry which is preliminary data.</text>
</comment>
<accession>A0A2N3PW89</accession>
<name>A0A2N3PW89_9PROT</name>
<keyword evidence="2" id="KW-0238">DNA-binding</keyword>
<dbReference type="PROSITE" id="PS51077">
    <property type="entry name" value="HTH_ICLR"/>
    <property type="match status" value="1"/>
</dbReference>
<evidence type="ECO:0000256" key="1">
    <source>
        <dbReference type="ARBA" id="ARBA00023015"/>
    </source>
</evidence>
<evidence type="ECO:0000256" key="4">
    <source>
        <dbReference type="SAM" id="MobiDB-lite"/>
    </source>
</evidence>
<dbReference type="PANTHER" id="PTHR30136">
    <property type="entry name" value="HELIX-TURN-HELIX TRANSCRIPTIONAL REGULATOR, ICLR FAMILY"/>
    <property type="match status" value="1"/>
</dbReference>
<feature type="domain" description="HTH iclR-type" evidence="5">
    <location>
        <begin position="20"/>
        <end position="86"/>
    </location>
</feature>
<protein>
    <submittedName>
        <fullName evidence="7">IclR family transcriptional regulator</fullName>
    </submittedName>
</protein>
<dbReference type="RefSeq" id="WP_101250462.1">
    <property type="nucleotide sequence ID" value="NZ_PIUM01000009.1"/>
</dbReference>
<dbReference type="PROSITE" id="PS51078">
    <property type="entry name" value="ICLR_ED"/>
    <property type="match status" value="1"/>
</dbReference>
<dbReference type="InterPro" id="IPR036390">
    <property type="entry name" value="WH_DNA-bd_sf"/>
</dbReference>
<dbReference type="GO" id="GO:0003700">
    <property type="term" value="F:DNA-binding transcription factor activity"/>
    <property type="evidence" value="ECO:0007669"/>
    <property type="project" value="TreeGrafter"/>
</dbReference>
<dbReference type="Proteomes" id="UP000233293">
    <property type="component" value="Unassembled WGS sequence"/>
</dbReference>
<dbReference type="AlphaFoldDB" id="A0A2N3PW89"/>